<dbReference type="EMBL" id="DQ098261">
    <property type="protein sequence ID" value="AAZ38747.1"/>
    <property type="molecule type" value="Genomic_RNA"/>
</dbReference>
<protein>
    <submittedName>
        <fullName evidence="1">NSP</fullName>
    </submittedName>
</protein>
<accession>Q0R5N8</accession>
<sequence>MLFVQSYFQLFLVCVSLLQSAILSLQTFDLAVLAIFRFCFGVSGGPPFSSLLLQANLCRFLETRTVLSFHSSPPMRTPIAFLTSSIVCPGKEGNGEISPTIAPSSVKALSNTMVSSRSKITLKFAFNMMFFSMIAWSILMQRGPSTFCLGISMNQFLDNSSIVMSVIYREAGVETMVILSASSDSSFRIFSTICFPTWVAALMSRPRVLPLPLRDL</sequence>
<organism evidence="1">
    <name type="scientific">Influenza A virus</name>
    <name type="common">A/Moscow/328/2003(H3N2)</name>
    <dbReference type="NCBI Taxonomy" id="338365"/>
    <lineage>
        <taxon>Viruses</taxon>
        <taxon>Riboviria</taxon>
        <taxon>Orthornavirae</taxon>
        <taxon>Negarnaviricota</taxon>
        <taxon>Polyploviricotina</taxon>
        <taxon>Insthoviricetes</taxon>
        <taxon>Articulavirales</taxon>
        <taxon>Orthomyxoviridae</taxon>
        <taxon>Alphainfluenzavirus</taxon>
        <taxon>Alphainfluenzavirus influenzae</taxon>
        <taxon>Influenza A virus</taxon>
    </lineage>
</organism>
<reference evidence="1" key="1">
    <citation type="journal article" date="2009" name="J. Clin. Virol.">
        <title>Structural and evolutionary characteristics of HA, NA, NS and M genes of clinical influenza A/H3N2 viruses passaged in human and canine cells.</title>
        <authorList>
            <person name="Zhirnov O.P."/>
            <person name="Vorobjeva I.V."/>
            <person name="Saphonova O.A."/>
            <person name="Poyarkov S.V."/>
            <person name="Ovcharenko A.V."/>
            <person name="Anhlan D."/>
            <person name="Malyshev N.A."/>
        </authorList>
    </citation>
    <scope>NUCLEOTIDE SEQUENCE</scope>
    <source>
        <strain evidence="1">A/Moscow/328/2003</strain>
    </source>
</reference>
<evidence type="ECO:0000313" key="1">
    <source>
        <dbReference type="EMBL" id="AAZ38747.1"/>
    </source>
</evidence>
<name>Q0R5N8_9INFA</name>
<dbReference type="EMBL" id="DQ096580">
    <property type="protein sequence ID" value="AAZ38744.1"/>
    <property type="molecule type" value="Genomic_RNA"/>
</dbReference>
<proteinExistence type="predicted"/>